<dbReference type="AlphaFoldDB" id="A0A9D4RKJ4"/>
<keyword evidence="2" id="KW-1185">Reference proteome</keyword>
<accession>A0A9D4RKJ4</accession>
<dbReference type="EMBL" id="JAIWYP010000002">
    <property type="protein sequence ID" value="KAH3871799.1"/>
    <property type="molecule type" value="Genomic_DNA"/>
</dbReference>
<gene>
    <name evidence="1" type="ORF">DPMN_035014</name>
</gene>
<evidence type="ECO:0000313" key="1">
    <source>
        <dbReference type="EMBL" id="KAH3871799.1"/>
    </source>
</evidence>
<sequence>MDTFLKRLASMDAETAKKLKAPKSTEKATLTAALKTVKKWMTEFNINLDYVVDSDNVVRQVSLFCFNDYAFLSSKHSDFPPSL</sequence>
<proteinExistence type="predicted"/>
<organism evidence="1 2">
    <name type="scientific">Dreissena polymorpha</name>
    <name type="common">Zebra mussel</name>
    <name type="synonym">Mytilus polymorpha</name>
    <dbReference type="NCBI Taxonomy" id="45954"/>
    <lineage>
        <taxon>Eukaryota</taxon>
        <taxon>Metazoa</taxon>
        <taxon>Spiralia</taxon>
        <taxon>Lophotrochozoa</taxon>
        <taxon>Mollusca</taxon>
        <taxon>Bivalvia</taxon>
        <taxon>Autobranchia</taxon>
        <taxon>Heteroconchia</taxon>
        <taxon>Euheterodonta</taxon>
        <taxon>Imparidentia</taxon>
        <taxon>Neoheterodontei</taxon>
        <taxon>Myida</taxon>
        <taxon>Dreissenoidea</taxon>
        <taxon>Dreissenidae</taxon>
        <taxon>Dreissena</taxon>
    </lineage>
</organism>
<protein>
    <submittedName>
        <fullName evidence="1">Uncharacterized protein</fullName>
    </submittedName>
</protein>
<dbReference type="Proteomes" id="UP000828390">
    <property type="component" value="Unassembled WGS sequence"/>
</dbReference>
<reference evidence="1" key="1">
    <citation type="journal article" date="2019" name="bioRxiv">
        <title>The Genome of the Zebra Mussel, Dreissena polymorpha: A Resource for Invasive Species Research.</title>
        <authorList>
            <person name="McCartney M.A."/>
            <person name="Auch B."/>
            <person name="Kono T."/>
            <person name="Mallez S."/>
            <person name="Zhang Y."/>
            <person name="Obille A."/>
            <person name="Becker A."/>
            <person name="Abrahante J.E."/>
            <person name="Garbe J."/>
            <person name="Badalamenti J.P."/>
            <person name="Herman A."/>
            <person name="Mangelson H."/>
            <person name="Liachko I."/>
            <person name="Sullivan S."/>
            <person name="Sone E.D."/>
            <person name="Koren S."/>
            <person name="Silverstein K.A.T."/>
            <person name="Beckman K.B."/>
            <person name="Gohl D.M."/>
        </authorList>
    </citation>
    <scope>NUCLEOTIDE SEQUENCE</scope>
    <source>
        <strain evidence="1">Duluth1</strain>
        <tissue evidence="1">Whole animal</tissue>
    </source>
</reference>
<comment type="caution">
    <text evidence="1">The sequence shown here is derived from an EMBL/GenBank/DDBJ whole genome shotgun (WGS) entry which is preliminary data.</text>
</comment>
<name>A0A9D4RKJ4_DREPO</name>
<reference evidence="1" key="2">
    <citation type="submission" date="2020-11" db="EMBL/GenBank/DDBJ databases">
        <authorList>
            <person name="McCartney M.A."/>
            <person name="Auch B."/>
            <person name="Kono T."/>
            <person name="Mallez S."/>
            <person name="Becker A."/>
            <person name="Gohl D.M."/>
            <person name="Silverstein K.A.T."/>
            <person name="Koren S."/>
            <person name="Bechman K.B."/>
            <person name="Herman A."/>
            <person name="Abrahante J.E."/>
            <person name="Garbe J."/>
        </authorList>
    </citation>
    <scope>NUCLEOTIDE SEQUENCE</scope>
    <source>
        <strain evidence="1">Duluth1</strain>
        <tissue evidence="1">Whole animal</tissue>
    </source>
</reference>
<evidence type="ECO:0000313" key="2">
    <source>
        <dbReference type="Proteomes" id="UP000828390"/>
    </source>
</evidence>